<feature type="signal peptide" evidence="6">
    <location>
        <begin position="1"/>
        <end position="25"/>
    </location>
</feature>
<dbReference type="Gene3D" id="2.60.40.420">
    <property type="entry name" value="Cupredoxins - blue copper proteins"/>
    <property type="match status" value="1"/>
</dbReference>
<evidence type="ECO:0000256" key="3">
    <source>
        <dbReference type="ARBA" id="ARBA00023008"/>
    </source>
</evidence>
<comment type="caution">
    <text evidence="8">The sequence shown here is derived from an EMBL/GenBank/DDBJ whole genome shotgun (WGS) entry which is preliminary data.</text>
</comment>
<organism evidence="8 9">
    <name type="scientific">Candidatus Portnoybacteria bacterium RIFCSPHIGHO2_01_FULL_40_12b</name>
    <dbReference type="NCBI Taxonomy" id="1801994"/>
    <lineage>
        <taxon>Bacteria</taxon>
        <taxon>Candidatus Portnoyibacteriota</taxon>
    </lineage>
</organism>
<protein>
    <recommendedName>
        <fullName evidence="7">Cytochrome oxidase subunit II copper A binding domain-containing protein</fullName>
    </recommendedName>
</protein>
<comment type="subcellular location">
    <subcellularLocation>
        <location evidence="1">Cell envelope</location>
    </subcellularLocation>
</comment>
<feature type="chain" id="PRO_5009582858" description="Cytochrome oxidase subunit II copper A binding domain-containing protein" evidence="6">
    <location>
        <begin position="26"/>
        <end position="677"/>
    </location>
</feature>
<dbReference type="GO" id="GO:0030313">
    <property type="term" value="C:cell envelope"/>
    <property type="evidence" value="ECO:0007669"/>
    <property type="project" value="UniProtKB-SubCell"/>
</dbReference>
<dbReference type="InterPro" id="IPR008972">
    <property type="entry name" value="Cupredoxin"/>
</dbReference>
<dbReference type="InterPro" id="IPR002429">
    <property type="entry name" value="CcO_II-like_C"/>
</dbReference>
<dbReference type="PROSITE" id="PS50857">
    <property type="entry name" value="COX2_CUA"/>
    <property type="match status" value="1"/>
</dbReference>
<evidence type="ECO:0000256" key="6">
    <source>
        <dbReference type="SAM" id="SignalP"/>
    </source>
</evidence>
<evidence type="ECO:0000313" key="8">
    <source>
        <dbReference type="EMBL" id="OGZ35828.1"/>
    </source>
</evidence>
<sequence length="677" mass="78140">MKHKYIILTFLSILVLSANFVSVKAAELEDLPDAGLTPQSSYYFLDRFGDWVKLNIFTFNAVRKAEVRAGIAEERLAELNEVSEKTPEQTDIIEKLEEKIQEIVEKVNNETESLDGKNKDISRLMEILNSFSLKRHEVLERAMEKASDEAKDKIEKALENVYEQAEKRREILLKQKEKGFISEEKARLIIENNLTKLKEQLERRKERIEEIEDEALKERLENIIEKKLEALENEILELESNDNLKEVRENIREIKKEAIKSILQTRQELRLHSTTTEEVLEEIHEDRLDLKARVLEIIKEVEEKISAIEEKINQLKADGVSVPASVDSLLTNGKKHLENGKAALGEEKIGRAFGQAMAALKNVRNAQNILERVLKGYKELPEKILGLKEDLAEIKGKIESLGQAIPEEIKRLFREAEEEINKVESLLSESDFREAWRHFEIAKKIIKKLEHFLDRLEEGEELIEETIERQREILKDRLERVKDILRFKRLDEREELIEKMPEPIRPKQGEGIICAQVLTPARNIKTKECRVFKNSCLAEGWQRDLDCREKENNELKTRLDSPGSETTTDSLRNFKGEEDTPRDEMTTKTIDLTAKQWEFSPNPIKVKKGTKVILNIKSIDVNHGFSLPEFNVSIDLKPGKTEKAEFLASKSGRFPFKCSVFCGAGHQTMTGALIIED</sequence>
<feature type="compositionally biased region" description="Basic and acidic residues" evidence="5">
    <location>
        <begin position="572"/>
        <end position="582"/>
    </location>
</feature>
<dbReference type="InterPro" id="IPR043725">
    <property type="entry name" value="DUF5667"/>
</dbReference>
<evidence type="ECO:0000256" key="2">
    <source>
        <dbReference type="ARBA" id="ARBA00022723"/>
    </source>
</evidence>
<dbReference type="AlphaFoldDB" id="A0A1G2FDY1"/>
<dbReference type="InterPro" id="IPR028096">
    <property type="entry name" value="EfeO_Cupredoxin"/>
</dbReference>
<dbReference type="Pfam" id="PF18915">
    <property type="entry name" value="DUF5667"/>
    <property type="match status" value="1"/>
</dbReference>
<dbReference type="InterPro" id="IPR001505">
    <property type="entry name" value="Copper_CuA"/>
</dbReference>
<reference evidence="8 9" key="1">
    <citation type="journal article" date="2016" name="Nat. Commun.">
        <title>Thousands of microbial genomes shed light on interconnected biogeochemical processes in an aquifer system.</title>
        <authorList>
            <person name="Anantharaman K."/>
            <person name="Brown C.T."/>
            <person name="Hug L.A."/>
            <person name="Sharon I."/>
            <person name="Castelle C.J."/>
            <person name="Probst A.J."/>
            <person name="Thomas B.C."/>
            <person name="Singh A."/>
            <person name="Wilkins M.J."/>
            <person name="Karaoz U."/>
            <person name="Brodie E.L."/>
            <person name="Williams K.H."/>
            <person name="Hubbard S.S."/>
            <person name="Banfield J.F."/>
        </authorList>
    </citation>
    <scope>NUCLEOTIDE SEQUENCE [LARGE SCALE GENOMIC DNA]</scope>
</reference>
<feature type="coiled-coil region" evidence="4">
    <location>
        <begin position="62"/>
        <end position="264"/>
    </location>
</feature>
<feature type="domain" description="Cytochrome oxidase subunit II copper A binding" evidence="7">
    <location>
        <begin position="585"/>
        <end position="677"/>
    </location>
</feature>
<dbReference type="CDD" id="cd13842">
    <property type="entry name" value="CuRO_HCO_II_like"/>
    <property type="match status" value="1"/>
</dbReference>
<evidence type="ECO:0000259" key="7">
    <source>
        <dbReference type="PROSITE" id="PS50857"/>
    </source>
</evidence>
<dbReference type="GO" id="GO:0016020">
    <property type="term" value="C:membrane"/>
    <property type="evidence" value="ECO:0007669"/>
    <property type="project" value="InterPro"/>
</dbReference>
<gene>
    <name evidence="8" type="ORF">A2815_00325</name>
</gene>
<keyword evidence="3" id="KW-0186">Copper</keyword>
<dbReference type="GO" id="GO:0004129">
    <property type="term" value="F:cytochrome-c oxidase activity"/>
    <property type="evidence" value="ECO:0007669"/>
    <property type="project" value="InterPro"/>
</dbReference>
<feature type="region of interest" description="Disordered" evidence="5">
    <location>
        <begin position="556"/>
        <end position="582"/>
    </location>
</feature>
<evidence type="ECO:0000256" key="4">
    <source>
        <dbReference type="SAM" id="Coils"/>
    </source>
</evidence>
<dbReference type="EMBL" id="MHMY01000006">
    <property type="protein sequence ID" value="OGZ35828.1"/>
    <property type="molecule type" value="Genomic_DNA"/>
</dbReference>
<keyword evidence="2" id="KW-0479">Metal-binding</keyword>
<dbReference type="InterPro" id="IPR051403">
    <property type="entry name" value="NosZ/Cyto_c_oxidase_sub2"/>
</dbReference>
<evidence type="ECO:0000256" key="5">
    <source>
        <dbReference type="SAM" id="MobiDB-lite"/>
    </source>
</evidence>
<name>A0A1G2FDY1_9BACT</name>
<feature type="coiled-coil region" evidence="4">
    <location>
        <begin position="291"/>
        <end position="318"/>
    </location>
</feature>
<accession>A0A1G2FDY1</accession>
<dbReference type="PANTHER" id="PTHR42838">
    <property type="entry name" value="CYTOCHROME C OXIDASE SUBUNIT II"/>
    <property type="match status" value="1"/>
</dbReference>
<evidence type="ECO:0000313" key="9">
    <source>
        <dbReference type="Proteomes" id="UP000176974"/>
    </source>
</evidence>
<keyword evidence="4" id="KW-0175">Coiled coil</keyword>
<proteinExistence type="predicted"/>
<dbReference type="PROSITE" id="PS00078">
    <property type="entry name" value="COX2"/>
    <property type="match status" value="1"/>
</dbReference>
<evidence type="ECO:0000256" key="1">
    <source>
        <dbReference type="ARBA" id="ARBA00004196"/>
    </source>
</evidence>
<dbReference type="PANTHER" id="PTHR42838:SF2">
    <property type="entry name" value="NITROUS-OXIDE REDUCTASE"/>
    <property type="match status" value="1"/>
</dbReference>
<feature type="coiled-coil region" evidence="4">
    <location>
        <begin position="409"/>
        <end position="484"/>
    </location>
</feature>
<keyword evidence="6" id="KW-0732">Signal</keyword>
<dbReference type="Proteomes" id="UP000176974">
    <property type="component" value="Unassembled WGS sequence"/>
</dbReference>
<dbReference type="GO" id="GO:0005507">
    <property type="term" value="F:copper ion binding"/>
    <property type="evidence" value="ECO:0007669"/>
    <property type="project" value="InterPro"/>
</dbReference>
<dbReference type="Pfam" id="PF13473">
    <property type="entry name" value="Cupredoxin_1"/>
    <property type="match status" value="1"/>
</dbReference>
<dbReference type="SUPFAM" id="SSF49503">
    <property type="entry name" value="Cupredoxins"/>
    <property type="match status" value="1"/>
</dbReference>